<name>A0A8E2DXG0_9PEZI</name>
<gene>
    <name evidence="1" type="ORF">K432DRAFT_398900</name>
</gene>
<sequence>MPIASLRNENLPKNNPFGAATMSRKVCISAIDGQTGFLITELFLSNPTFPGKVAAICGLSLYPASAKYKELQKLGVNIITRKPGKVKGLTATLRESGSDTLCIIPPAHKDKFIVR</sequence>
<dbReference type="OrthoDB" id="10254221at2759"/>
<protein>
    <recommendedName>
        <fullName evidence="3">NmrA-like domain-containing protein</fullName>
    </recommendedName>
</protein>
<accession>A0A8E2DXG0</accession>
<organism evidence="1 2">
    <name type="scientific">Lepidopterella palustris CBS 459.81</name>
    <dbReference type="NCBI Taxonomy" id="1314670"/>
    <lineage>
        <taxon>Eukaryota</taxon>
        <taxon>Fungi</taxon>
        <taxon>Dikarya</taxon>
        <taxon>Ascomycota</taxon>
        <taxon>Pezizomycotina</taxon>
        <taxon>Dothideomycetes</taxon>
        <taxon>Pleosporomycetidae</taxon>
        <taxon>Mytilinidiales</taxon>
        <taxon>Argynnaceae</taxon>
        <taxon>Lepidopterella</taxon>
    </lineage>
</organism>
<dbReference type="AlphaFoldDB" id="A0A8E2DXG0"/>
<dbReference type="Proteomes" id="UP000250266">
    <property type="component" value="Unassembled WGS sequence"/>
</dbReference>
<dbReference type="EMBL" id="KV745793">
    <property type="protein sequence ID" value="OCK73395.1"/>
    <property type="molecule type" value="Genomic_DNA"/>
</dbReference>
<reference evidence="1 2" key="1">
    <citation type="journal article" date="2016" name="Nat. Commun.">
        <title>Ectomycorrhizal ecology is imprinted in the genome of the dominant symbiotic fungus Cenococcum geophilum.</title>
        <authorList>
            <consortium name="DOE Joint Genome Institute"/>
            <person name="Peter M."/>
            <person name="Kohler A."/>
            <person name="Ohm R.A."/>
            <person name="Kuo A."/>
            <person name="Krutzmann J."/>
            <person name="Morin E."/>
            <person name="Arend M."/>
            <person name="Barry K.W."/>
            <person name="Binder M."/>
            <person name="Choi C."/>
            <person name="Clum A."/>
            <person name="Copeland A."/>
            <person name="Grisel N."/>
            <person name="Haridas S."/>
            <person name="Kipfer T."/>
            <person name="LaButti K."/>
            <person name="Lindquist E."/>
            <person name="Lipzen A."/>
            <person name="Maire R."/>
            <person name="Meier B."/>
            <person name="Mihaltcheva S."/>
            <person name="Molinier V."/>
            <person name="Murat C."/>
            <person name="Poggeler S."/>
            <person name="Quandt C.A."/>
            <person name="Sperisen C."/>
            <person name="Tritt A."/>
            <person name="Tisserant E."/>
            <person name="Crous P.W."/>
            <person name="Henrissat B."/>
            <person name="Nehls U."/>
            <person name="Egli S."/>
            <person name="Spatafora J.W."/>
            <person name="Grigoriev I.V."/>
            <person name="Martin F.M."/>
        </authorList>
    </citation>
    <scope>NUCLEOTIDE SEQUENCE [LARGE SCALE GENOMIC DNA]</scope>
    <source>
        <strain evidence="1 2">CBS 459.81</strain>
    </source>
</reference>
<proteinExistence type="predicted"/>
<keyword evidence="2" id="KW-1185">Reference proteome</keyword>
<evidence type="ECO:0008006" key="3">
    <source>
        <dbReference type="Google" id="ProtNLM"/>
    </source>
</evidence>
<evidence type="ECO:0000313" key="2">
    <source>
        <dbReference type="Proteomes" id="UP000250266"/>
    </source>
</evidence>
<evidence type="ECO:0000313" key="1">
    <source>
        <dbReference type="EMBL" id="OCK73395.1"/>
    </source>
</evidence>